<dbReference type="Gene3D" id="3.40.30.10">
    <property type="entry name" value="Glutaredoxin"/>
    <property type="match status" value="1"/>
</dbReference>
<dbReference type="PANTHER" id="PTHR36057:SF1">
    <property type="entry name" value="LIPOPROTEIN LIPID ATTACHMENT SITE-LIKE PROTEIN, PUTATIVE (DUF1223)-RELATED"/>
    <property type="match status" value="1"/>
</dbReference>
<dbReference type="InterPro" id="IPR010634">
    <property type="entry name" value="DUF1223"/>
</dbReference>
<keyword evidence="1" id="KW-0472">Membrane</keyword>
<keyword evidence="3" id="KW-1185">Reference proteome</keyword>
<protein>
    <recommendedName>
        <fullName evidence="4">DUF1223 domain-containing protein</fullName>
    </recommendedName>
</protein>
<dbReference type="InterPro" id="IPR036249">
    <property type="entry name" value="Thioredoxin-like_sf"/>
</dbReference>
<dbReference type="Pfam" id="PF06764">
    <property type="entry name" value="DUF1223"/>
    <property type="match status" value="1"/>
</dbReference>
<dbReference type="RefSeq" id="WP_091176165.1">
    <property type="nucleotide sequence ID" value="NZ_FNCG01000029.1"/>
</dbReference>
<evidence type="ECO:0000313" key="3">
    <source>
        <dbReference type="Proteomes" id="UP000199705"/>
    </source>
</evidence>
<evidence type="ECO:0000256" key="1">
    <source>
        <dbReference type="SAM" id="Phobius"/>
    </source>
</evidence>
<keyword evidence="1" id="KW-1133">Transmembrane helix</keyword>
<dbReference type="STRING" id="551996.SAMN05192573_12924"/>
<dbReference type="PANTHER" id="PTHR36057">
    <property type="match status" value="1"/>
</dbReference>
<dbReference type="AlphaFoldDB" id="A0A1G8MV85"/>
<evidence type="ECO:0000313" key="2">
    <source>
        <dbReference type="EMBL" id="SDI71901.1"/>
    </source>
</evidence>
<sequence length="277" mass="29923">MKKIRIFAFVSFVIGAVIISVAFINCKSGAKTNQNDNLKFNGKGFALVELFTSEGCSSCPPADELVAKVQKEVGDKPVYILAYHVDYWNRLGWKDVFSSADYSKRQNEYAHWLNLSQVYTPQIVVNGKTEFVGSQEERLRSTIKSGLQGSGSVQLNLGVTLNANNTASVQYKVEGNTGSASNVISLALVQKQAVVKVERGENGGRTLAHAQIVRNLQTMPLNKNNGSATIALPAGVEARGWEVIGFVQNTNNGAVLAASKSLVKVSADVGQQDKNIQ</sequence>
<name>A0A1G8MV85_9SPHI</name>
<dbReference type="EMBL" id="FNCG01000029">
    <property type="protein sequence ID" value="SDI71901.1"/>
    <property type="molecule type" value="Genomic_DNA"/>
</dbReference>
<dbReference type="Proteomes" id="UP000199705">
    <property type="component" value="Unassembled WGS sequence"/>
</dbReference>
<evidence type="ECO:0008006" key="4">
    <source>
        <dbReference type="Google" id="ProtNLM"/>
    </source>
</evidence>
<proteinExistence type="predicted"/>
<organism evidence="2 3">
    <name type="scientific">Mucilaginibacter gossypii</name>
    <dbReference type="NCBI Taxonomy" id="551996"/>
    <lineage>
        <taxon>Bacteria</taxon>
        <taxon>Pseudomonadati</taxon>
        <taxon>Bacteroidota</taxon>
        <taxon>Sphingobacteriia</taxon>
        <taxon>Sphingobacteriales</taxon>
        <taxon>Sphingobacteriaceae</taxon>
        <taxon>Mucilaginibacter</taxon>
    </lineage>
</organism>
<keyword evidence="1" id="KW-0812">Transmembrane</keyword>
<gene>
    <name evidence="2" type="ORF">SAMN05192573_12924</name>
</gene>
<accession>A0A1G8MV85</accession>
<dbReference type="SUPFAM" id="SSF52833">
    <property type="entry name" value="Thioredoxin-like"/>
    <property type="match status" value="1"/>
</dbReference>
<reference evidence="3" key="1">
    <citation type="submission" date="2016-10" db="EMBL/GenBank/DDBJ databases">
        <authorList>
            <person name="Varghese N."/>
            <person name="Submissions S."/>
        </authorList>
    </citation>
    <scope>NUCLEOTIDE SEQUENCE [LARGE SCALE GENOMIC DNA]</scope>
    <source>
        <strain evidence="3">Gh-67</strain>
    </source>
</reference>
<feature type="transmembrane region" description="Helical" evidence="1">
    <location>
        <begin position="7"/>
        <end position="24"/>
    </location>
</feature>